<dbReference type="AlphaFoldDB" id="A0A3B1DH19"/>
<feature type="transmembrane region" description="Helical" evidence="1">
    <location>
        <begin position="12"/>
        <end position="31"/>
    </location>
</feature>
<sequence>FFLQKTPGSAILRALRCAPVAIITLMGGVLGASAPIPGVPPEIGVFLPVLILLPIAVASVASVKT</sequence>
<keyword evidence="1" id="KW-0812">Transmembrane</keyword>
<feature type="transmembrane region" description="Helical" evidence="1">
    <location>
        <begin position="43"/>
        <end position="63"/>
    </location>
</feature>
<keyword evidence="1" id="KW-1133">Transmembrane helix</keyword>
<evidence type="ECO:0000313" key="2">
    <source>
        <dbReference type="EMBL" id="VAX41659.1"/>
    </source>
</evidence>
<protein>
    <submittedName>
        <fullName evidence="2">Uncharacterized protein</fullName>
    </submittedName>
</protein>
<organism evidence="2">
    <name type="scientific">hydrothermal vent metagenome</name>
    <dbReference type="NCBI Taxonomy" id="652676"/>
    <lineage>
        <taxon>unclassified sequences</taxon>
        <taxon>metagenomes</taxon>
        <taxon>ecological metagenomes</taxon>
    </lineage>
</organism>
<evidence type="ECO:0000256" key="1">
    <source>
        <dbReference type="SAM" id="Phobius"/>
    </source>
</evidence>
<name>A0A3B1DH19_9ZZZZ</name>
<feature type="non-terminal residue" evidence="2">
    <location>
        <position position="1"/>
    </location>
</feature>
<keyword evidence="1" id="KW-0472">Membrane</keyword>
<gene>
    <name evidence="2" type="ORF">MNBD_PLANCTO03-621</name>
</gene>
<dbReference type="EMBL" id="UOGK01000574">
    <property type="protein sequence ID" value="VAX41659.1"/>
    <property type="molecule type" value="Genomic_DNA"/>
</dbReference>
<reference evidence="2" key="1">
    <citation type="submission" date="2018-06" db="EMBL/GenBank/DDBJ databases">
        <authorList>
            <person name="Zhirakovskaya E."/>
        </authorList>
    </citation>
    <scope>NUCLEOTIDE SEQUENCE</scope>
</reference>
<proteinExistence type="predicted"/>
<accession>A0A3B1DH19</accession>